<proteinExistence type="predicted"/>
<evidence type="ECO:0000313" key="1">
    <source>
        <dbReference type="EMBL" id="CAB4347196.1"/>
    </source>
</evidence>
<organism evidence="1">
    <name type="scientific">freshwater metagenome</name>
    <dbReference type="NCBI Taxonomy" id="449393"/>
    <lineage>
        <taxon>unclassified sequences</taxon>
        <taxon>metagenomes</taxon>
        <taxon>ecological metagenomes</taxon>
    </lineage>
</organism>
<accession>A0A6J6A132</accession>
<protein>
    <submittedName>
        <fullName evidence="1">Unannotated protein</fullName>
    </submittedName>
</protein>
<sequence length="159" mass="17586">MERRPGGGEVVDNRLVNDRRELRHASLVNGWDRAVGAHPAGVWPLVAVEDPLVILSGRHRHRALAVAECQQRQLLALEELLDNDLPVAEAPLDEELLKRLARLCFIGRDHYPLAGSQSVKLDHGRVANDRCKAFVDSLDRAPRSGRHGGSLHHFLGVGL</sequence>
<reference evidence="1" key="1">
    <citation type="submission" date="2020-05" db="EMBL/GenBank/DDBJ databases">
        <authorList>
            <person name="Chiriac C."/>
            <person name="Salcher M."/>
            <person name="Ghai R."/>
            <person name="Kavagutti S V."/>
        </authorList>
    </citation>
    <scope>NUCLEOTIDE SEQUENCE</scope>
</reference>
<dbReference type="EMBL" id="CAESAN010000182">
    <property type="protein sequence ID" value="CAB4347196.1"/>
    <property type="molecule type" value="Genomic_DNA"/>
</dbReference>
<dbReference type="AlphaFoldDB" id="A0A6J6A132"/>
<gene>
    <name evidence="1" type="ORF">UFOPK3547_01609</name>
</gene>
<name>A0A6J6A132_9ZZZZ</name>